<accession>A0ACD5YBH5</accession>
<protein>
    <submittedName>
        <fullName evidence="1">Uncharacterized protein</fullName>
    </submittedName>
</protein>
<organism evidence="1 2">
    <name type="scientific">Avena sativa</name>
    <name type="common">Oat</name>
    <dbReference type="NCBI Taxonomy" id="4498"/>
    <lineage>
        <taxon>Eukaryota</taxon>
        <taxon>Viridiplantae</taxon>
        <taxon>Streptophyta</taxon>
        <taxon>Embryophyta</taxon>
        <taxon>Tracheophyta</taxon>
        <taxon>Spermatophyta</taxon>
        <taxon>Magnoliopsida</taxon>
        <taxon>Liliopsida</taxon>
        <taxon>Poales</taxon>
        <taxon>Poaceae</taxon>
        <taxon>BOP clade</taxon>
        <taxon>Pooideae</taxon>
        <taxon>Poodae</taxon>
        <taxon>Poeae</taxon>
        <taxon>Poeae Chloroplast Group 1 (Aveneae type)</taxon>
        <taxon>Aveninae</taxon>
        <taxon>Avena</taxon>
    </lineage>
</organism>
<proteinExistence type="predicted"/>
<name>A0ACD5YBH5_AVESA</name>
<evidence type="ECO:0000313" key="1">
    <source>
        <dbReference type="EnsemblPlants" id="AVESA.00010b.r2.5DG0946790.1.CDS.1"/>
    </source>
</evidence>
<dbReference type="Proteomes" id="UP001732700">
    <property type="component" value="Chromosome 5D"/>
</dbReference>
<dbReference type="EnsemblPlants" id="AVESA.00010b.r2.5DG0946790.1">
    <property type="protein sequence ID" value="AVESA.00010b.r2.5DG0946790.1.CDS.1"/>
    <property type="gene ID" value="AVESA.00010b.r2.5DG0946790"/>
</dbReference>
<sequence length="350" mass="39271">MAAGNQRKRLIVVMEDQKPDYFVHTISIKHLFQSSAPSRSRGGAMEIRSLPNPTGQIPKPLAHPERIDFALAADGATLVGVSNLKRTVIYDTRSGASSTGPELQHGKTGGTYVIPLGRRLYALKCRLNGSDQGKPAGEDCDLFLSDGGTRLSPDCSWRTLPEPPPDYRYLNSSQLKCQLTAYFTAGARVWVSAEERGTYSFHTVRRAWRKEGDWELPFHYRAVFVPELDGLCFGLCSKGRYLLAVDVKQSPPAVRYRWEDTFPRWARENGHLCGLMPEGSLVYLGDGKFCIAWTVLMDDVDDGRRQQFIHLMALQLIKTSSISGKKQLRMVKRKACCYRMPSHGLMAHVF</sequence>
<keyword evidence="2" id="KW-1185">Reference proteome</keyword>
<evidence type="ECO:0000313" key="2">
    <source>
        <dbReference type="Proteomes" id="UP001732700"/>
    </source>
</evidence>
<reference evidence="1" key="2">
    <citation type="submission" date="2025-09" db="UniProtKB">
        <authorList>
            <consortium name="EnsemblPlants"/>
        </authorList>
    </citation>
    <scope>IDENTIFICATION</scope>
</reference>
<reference evidence="1" key="1">
    <citation type="submission" date="2021-05" db="EMBL/GenBank/DDBJ databases">
        <authorList>
            <person name="Scholz U."/>
            <person name="Mascher M."/>
            <person name="Fiebig A."/>
        </authorList>
    </citation>
    <scope>NUCLEOTIDE SEQUENCE [LARGE SCALE GENOMIC DNA]</scope>
</reference>